<name>A0ABS4IQU5_9BACL</name>
<evidence type="ECO:0000313" key="1">
    <source>
        <dbReference type="EMBL" id="MBP1989934.1"/>
    </source>
</evidence>
<dbReference type="EMBL" id="JAGGLB010000003">
    <property type="protein sequence ID" value="MBP1989934.1"/>
    <property type="molecule type" value="Genomic_DNA"/>
</dbReference>
<protein>
    <submittedName>
        <fullName evidence="1">Uncharacterized protein</fullName>
    </submittedName>
</protein>
<dbReference type="SUPFAM" id="SSF47240">
    <property type="entry name" value="Ferritin-like"/>
    <property type="match status" value="1"/>
</dbReference>
<dbReference type="Proteomes" id="UP001519287">
    <property type="component" value="Unassembled WGS sequence"/>
</dbReference>
<comment type="caution">
    <text evidence="1">The sequence shown here is derived from an EMBL/GenBank/DDBJ whole genome shotgun (WGS) entry which is preliminary data.</text>
</comment>
<reference evidence="1 2" key="1">
    <citation type="submission" date="2021-03" db="EMBL/GenBank/DDBJ databases">
        <title>Genomic Encyclopedia of Type Strains, Phase IV (KMG-IV): sequencing the most valuable type-strain genomes for metagenomic binning, comparative biology and taxonomic classification.</title>
        <authorList>
            <person name="Goeker M."/>
        </authorList>
    </citation>
    <scope>NUCLEOTIDE SEQUENCE [LARGE SCALE GENOMIC DNA]</scope>
    <source>
        <strain evidence="1 2">DSM 26048</strain>
    </source>
</reference>
<dbReference type="RefSeq" id="WP_209970704.1">
    <property type="nucleotide sequence ID" value="NZ_JAGGLB010000003.1"/>
</dbReference>
<sequence>MYQYAGIHNAQKLGKYGVEDTSKIVKRLAYSHYRLMMIEAAQLPARMNWHFKAGLAKSLYEDAQAMKAWVDRASELRNPQLQKMKSPDPWLELFWDELLMARSDYELWVGIYEIAKPEIQRLYKAYLEATQPLVDYPTVRLMKQAMTDLDDQLAWGLAIQPVLLDDAQFFTAHADQYDIIVDDEQSVKAYKEHLLELLHECGGIAGESADLNRTPIRWRSKEAFAIPVKAVRDPRMGGETIGRTGVKNQPLDNVLAGAAESARIRQEELGAAELIAATLVMQHGMPWEFYDDLSRHCWDEMRHTLYGQAVLDLGGFEWFTQPQFKGDYDPHMDKPVAASYVWLSVGVEGEAMKKEQMPKEARFYKKLAQESEEPFVKLLAQGIDFDWADEVTHHQYGRKWAEELVGGYGTAKLIADKEMALNNERMKEDTHKYWNGKVFSQRYIGS</sequence>
<keyword evidence="2" id="KW-1185">Reference proteome</keyword>
<proteinExistence type="predicted"/>
<accession>A0ABS4IQU5</accession>
<evidence type="ECO:0000313" key="2">
    <source>
        <dbReference type="Proteomes" id="UP001519287"/>
    </source>
</evidence>
<gene>
    <name evidence="1" type="ORF">J2Z66_001532</name>
</gene>
<organism evidence="1 2">
    <name type="scientific">Paenibacillus eucommiae</name>
    <dbReference type="NCBI Taxonomy" id="1355755"/>
    <lineage>
        <taxon>Bacteria</taxon>
        <taxon>Bacillati</taxon>
        <taxon>Bacillota</taxon>
        <taxon>Bacilli</taxon>
        <taxon>Bacillales</taxon>
        <taxon>Paenibacillaceae</taxon>
        <taxon>Paenibacillus</taxon>
    </lineage>
</organism>
<dbReference type="InterPro" id="IPR009078">
    <property type="entry name" value="Ferritin-like_SF"/>
</dbReference>